<dbReference type="AlphaFoldDB" id="A0A225UWH5"/>
<evidence type="ECO:0000256" key="1">
    <source>
        <dbReference type="SAM" id="SignalP"/>
    </source>
</evidence>
<accession>A0A225UWH5</accession>
<feature type="chain" id="PRO_5013121547" description="DUF659 domain-containing protein" evidence="1">
    <location>
        <begin position="24"/>
        <end position="418"/>
    </location>
</feature>
<dbReference type="SUPFAM" id="SSF53098">
    <property type="entry name" value="Ribonuclease H-like"/>
    <property type="match status" value="1"/>
</dbReference>
<evidence type="ECO:0000259" key="2">
    <source>
        <dbReference type="Pfam" id="PF04937"/>
    </source>
</evidence>
<dbReference type="PANTHER" id="PTHR32166">
    <property type="entry name" value="OSJNBA0013A04.12 PROTEIN"/>
    <property type="match status" value="1"/>
</dbReference>
<keyword evidence="1" id="KW-0732">Signal</keyword>
<sequence>MAPPQHEIWCMFTVALRVLRVKSSILMLVVLRAKQSSRMHNRQEICSGTYFKSTSVDVESRVRCTRYDAQRRWKKASKLLTPCQPTQNSATKTPSVTKRLFSTPQRSATQEPPFQEVFDYKLPSRRQLSGRLLCAAYDREKERVIGLLTGMTELALVTDGWSNTNGDGIINFVFVNPKTPVIFWNSMDSKAESHTGRYIADIILSPILELDDVIGAGVVTAVVTDNAANMKKTHGSWLQGSDRELYFKLDYFKQVLEKALTLARFIKHRRGLWSRFRDTQKQLKQQGVKRRRLSLTVATRWYTHEKCIRNVFQNRDVIAAIFADTAFIDSYAGAQLDEATAIFKDESFWKRARIALDLIQPINTSSAAFERDDSSISLVYQQFEWLRKHSVYTKRLESCEPELQQLTLNAIENRRKKI</sequence>
<reference evidence="4" key="1">
    <citation type="submission" date="2017-03" db="EMBL/GenBank/DDBJ databases">
        <title>Phytopthora megakarya and P. palmivora, two closely related causual agents of cacao black pod achieved similar genome size and gene model numbers by different mechanisms.</title>
        <authorList>
            <person name="Ali S."/>
            <person name="Shao J."/>
            <person name="Larry D.J."/>
            <person name="Kronmiller B."/>
            <person name="Shen D."/>
            <person name="Strem M.D."/>
            <person name="Melnick R.L."/>
            <person name="Guiltinan M.J."/>
            <person name="Tyler B.M."/>
            <person name="Meinhardt L.W."/>
            <person name="Bailey B.A."/>
        </authorList>
    </citation>
    <scope>NUCLEOTIDE SEQUENCE [LARGE SCALE GENOMIC DNA]</scope>
    <source>
        <strain evidence="4">zdho120</strain>
    </source>
</reference>
<dbReference type="OrthoDB" id="103288at2759"/>
<gene>
    <name evidence="3" type="ORF">PHMEG_00032058</name>
</gene>
<dbReference type="Proteomes" id="UP000198211">
    <property type="component" value="Unassembled WGS sequence"/>
</dbReference>
<dbReference type="InterPro" id="IPR012337">
    <property type="entry name" value="RNaseH-like_sf"/>
</dbReference>
<feature type="signal peptide" evidence="1">
    <location>
        <begin position="1"/>
        <end position="23"/>
    </location>
</feature>
<evidence type="ECO:0000313" key="3">
    <source>
        <dbReference type="EMBL" id="OWY97414.1"/>
    </source>
</evidence>
<feature type="domain" description="DUF659" evidence="2">
    <location>
        <begin position="123"/>
        <end position="247"/>
    </location>
</feature>
<comment type="caution">
    <text evidence="3">The sequence shown here is derived from an EMBL/GenBank/DDBJ whole genome shotgun (WGS) entry which is preliminary data.</text>
</comment>
<organism evidence="3 4">
    <name type="scientific">Phytophthora megakarya</name>
    <dbReference type="NCBI Taxonomy" id="4795"/>
    <lineage>
        <taxon>Eukaryota</taxon>
        <taxon>Sar</taxon>
        <taxon>Stramenopiles</taxon>
        <taxon>Oomycota</taxon>
        <taxon>Peronosporomycetes</taxon>
        <taxon>Peronosporales</taxon>
        <taxon>Peronosporaceae</taxon>
        <taxon>Phytophthora</taxon>
    </lineage>
</organism>
<protein>
    <recommendedName>
        <fullName evidence="2">DUF659 domain-containing protein</fullName>
    </recommendedName>
</protein>
<keyword evidence="4" id="KW-1185">Reference proteome</keyword>
<name>A0A225UWH5_9STRA</name>
<proteinExistence type="predicted"/>
<dbReference type="Pfam" id="PF04937">
    <property type="entry name" value="DUF659"/>
    <property type="match status" value="1"/>
</dbReference>
<dbReference type="InterPro" id="IPR007021">
    <property type="entry name" value="DUF659"/>
</dbReference>
<dbReference type="PANTHER" id="PTHR32166:SF123">
    <property type="entry name" value="BED-TYPE DOMAIN-CONTAINING PROTEIN"/>
    <property type="match status" value="1"/>
</dbReference>
<dbReference type="EMBL" id="NBNE01010487">
    <property type="protein sequence ID" value="OWY97414.1"/>
    <property type="molecule type" value="Genomic_DNA"/>
</dbReference>
<evidence type="ECO:0000313" key="4">
    <source>
        <dbReference type="Proteomes" id="UP000198211"/>
    </source>
</evidence>